<evidence type="ECO:0000256" key="5">
    <source>
        <dbReference type="ARBA" id="ARBA00023274"/>
    </source>
</evidence>
<dbReference type="SMART" id="SM00316">
    <property type="entry name" value="S1"/>
    <property type="match status" value="6"/>
</dbReference>
<comment type="caution">
    <text evidence="11">The sequence shown here is derived from an EMBL/GenBank/DDBJ whole genome shotgun (WGS) entry which is preliminary data.</text>
</comment>
<comment type="similarity">
    <text evidence="1">Belongs to the bacterial ribosomal protein bS1 family.</text>
</comment>
<dbReference type="GO" id="GO:0006412">
    <property type="term" value="P:translation"/>
    <property type="evidence" value="ECO:0007669"/>
    <property type="project" value="InterPro"/>
</dbReference>
<comment type="function">
    <text evidence="6">Binds mRNA; thus facilitating recognition of the initiation point. It is needed to translate mRNA with a short Shine-Dalgarno (SD) purine-rich sequence.</text>
</comment>
<reference evidence="11" key="1">
    <citation type="submission" date="2021-05" db="EMBL/GenBank/DDBJ databases">
        <title>Energy efficiency and biological interactions define the core microbiome of deep oligotrophic groundwater.</title>
        <authorList>
            <person name="Mehrshad M."/>
            <person name="Lopez-Fernandez M."/>
            <person name="Bell E."/>
            <person name="Bernier-Latmani R."/>
            <person name="Bertilsson S."/>
            <person name="Dopson M."/>
        </authorList>
    </citation>
    <scope>NUCLEOTIDE SEQUENCE</scope>
    <source>
        <strain evidence="11">Modern_marine.mb.64</strain>
    </source>
</reference>
<dbReference type="PANTHER" id="PTHR10724">
    <property type="entry name" value="30S RIBOSOMAL PROTEIN S1"/>
    <property type="match status" value="1"/>
</dbReference>
<feature type="domain" description="S1 motif" evidence="10">
    <location>
        <begin position="444"/>
        <end position="514"/>
    </location>
</feature>
<dbReference type="FunFam" id="2.40.50.140:FF:000018">
    <property type="entry name" value="30S ribosomal protein S1"/>
    <property type="match status" value="1"/>
</dbReference>
<keyword evidence="3" id="KW-0694">RNA-binding</keyword>
<dbReference type="FunFam" id="2.40.50.140:FF:000011">
    <property type="entry name" value="30S ribosomal protein S1"/>
    <property type="match status" value="2"/>
</dbReference>
<feature type="domain" description="S1 motif" evidence="10">
    <location>
        <begin position="357"/>
        <end position="427"/>
    </location>
</feature>
<dbReference type="Pfam" id="PF00575">
    <property type="entry name" value="S1"/>
    <property type="match status" value="6"/>
</dbReference>
<feature type="compositionally biased region" description="Acidic residues" evidence="9">
    <location>
        <begin position="42"/>
        <end position="53"/>
    </location>
</feature>
<keyword evidence="5" id="KW-0687">Ribonucleoprotein</keyword>
<dbReference type="InterPro" id="IPR003029">
    <property type="entry name" value="S1_domain"/>
</dbReference>
<dbReference type="GO" id="GO:0003735">
    <property type="term" value="F:structural constituent of ribosome"/>
    <property type="evidence" value="ECO:0007669"/>
    <property type="project" value="InterPro"/>
</dbReference>
<feature type="domain" description="S1 motif" evidence="10">
    <location>
        <begin position="272"/>
        <end position="340"/>
    </location>
</feature>
<dbReference type="InterPro" id="IPR000110">
    <property type="entry name" value="Ribosomal_bS1"/>
</dbReference>
<dbReference type="AlphaFoldDB" id="A0A948WCU0"/>
<dbReference type="PANTHER" id="PTHR10724:SF7">
    <property type="entry name" value="SMALL RIBOSOMAL SUBUNIT PROTEIN BS1C"/>
    <property type="match status" value="1"/>
</dbReference>
<accession>A0A948WCU0</accession>
<dbReference type="Proteomes" id="UP000777784">
    <property type="component" value="Unassembled WGS sequence"/>
</dbReference>
<dbReference type="SUPFAM" id="SSF50249">
    <property type="entry name" value="Nucleic acid-binding proteins"/>
    <property type="match status" value="6"/>
</dbReference>
<dbReference type="InterPro" id="IPR035104">
    <property type="entry name" value="Ribosomal_protein_S1-like"/>
</dbReference>
<name>A0A948WCU0_UNCEI</name>
<evidence type="ECO:0000256" key="4">
    <source>
        <dbReference type="ARBA" id="ARBA00022980"/>
    </source>
</evidence>
<evidence type="ECO:0000313" key="11">
    <source>
        <dbReference type="EMBL" id="MBU2691223.1"/>
    </source>
</evidence>
<dbReference type="NCBIfam" id="NF004953">
    <property type="entry name" value="PRK06299.1-3"/>
    <property type="match status" value="1"/>
</dbReference>
<gene>
    <name evidence="11" type="primary">rpsA</name>
    <name evidence="11" type="ORF">KJ970_09860</name>
</gene>
<dbReference type="PROSITE" id="PS50126">
    <property type="entry name" value="S1"/>
    <property type="match status" value="6"/>
</dbReference>
<sequence length="690" mass="76860">MSENQKQPEEESPATESRRIPKAAGVMTGVAERTRNVGIFDTSEDDDDDDLDSMSEGRRGSGRPKPKPKILNRDAEEMENPEEIEELASLVGMYEDSLSHLEEGEILKGRIIRVDEKDVLVDIGFKSEGIIAISEFSELDTIKVGDTIDVFLERLENQDGLVVLSKQRADFVKVWDRVKDAAEKGEVVEGRLVKKIKGGFVVDLFGVEAFLPGSQVALRPSQSVEGLMNETLKFKIIKLNKRRRNIVVSRRLVLEEERAWAKTNILKELEVGQIREGFVKNITDFGAFVDLGGIDGLLHITDMSWGRIRHPSEVLNVGDKIEVKVLSFDPDRERISLGLKQLSEYPWERVEEKYPVGSKLSGRVVSLTDYGAFVELEKGVEGLIHVSEMSWTKHVRHPSKILQENHEVECMVLKVDKENEKISLGLKQVEPDPWLTLDEKYPINSVVEGKVRNLTNFGAFVELEEGIDGLVHISDLSWTRRVGHPSEVVKKSQDVSVRVLAIDKVARRISLGLKQVEDDPWPQLIETFTIGAVAKPVVNKITDKGLVVMLEDKVEGFIPVAHLGIDKIKDPADHFKEGDELDAKVLRVDSVNHRILLSVKAYYEDQEKETLEEFQTKFGKRGQTVGDAIGDAAEAGDESEAEGSSSEGTDEIADLVDEAVETDESAGKAVDEETPEAEAAEDSKDTPPAD</sequence>
<dbReference type="PRINTS" id="PR00681">
    <property type="entry name" value="RIBOSOMALS1"/>
</dbReference>
<protein>
    <recommendedName>
        <fullName evidence="7">Small ribosomal subunit protein bS1</fullName>
    </recommendedName>
    <alternativeName>
        <fullName evidence="8">30S ribosomal protein S1</fullName>
    </alternativeName>
</protein>
<evidence type="ECO:0000256" key="8">
    <source>
        <dbReference type="ARBA" id="ARBA00035517"/>
    </source>
</evidence>
<keyword evidence="2" id="KW-0677">Repeat</keyword>
<dbReference type="CDD" id="cd05688">
    <property type="entry name" value="S1_RPS1_repeat_ec3"/>
    <property type="match status" value="1"/>
</dbReference>
<dbReference type="FunFam" id="2.40.50.140:FF:000103">
    <property type="entry name" value="protein RRP5 homolog"/>
    <property type="match status" value="1"/>
</dbReference>
<feature type="domain" description="S1 motif" evidence="10">
    <location>
        <begin position="185"/>
        <end position="251"/>
    </location>
</feature>
<evidence type="ECO:0000256" key="6">
    <source>
        <dbReference type="ARBA" id="ARBA00025604"/>
    </source>
</evidence>
<evidence type="ECO:0000256" key="9">
    <source>
        <dbReference type="SAM" id="MobiDB-lite"/>
    </source>
</evidence>
<evidence type="ECO:0000256" key="1">
    <source>
        <dbReference type="ARBA" id="ARBA00006767"/>
    </source>
</evidence>
<feature type="compositionally biased region" description="Acidic residues" evidence="9">
    <location>
        <begin position="648"/>
        <end position="664"/>
    </location>
</feature>
<dbReference type="NCBIfam" id="TIGR00717">
    <property type="entry name" value="rpsA"/>
    <property type="match status" value="1"/>
</dbReference>
<feature type="region of interest" description="Disordered" evidence="9">
    <location>
        <begin position="629"/>
        <end position="690"/>
    </location>
</feature>
<dbReference type="InterPro" id="IPR050437">
    <property type="entry name" value="Ribos_protein_bS1-like"/>
</dbReference>
<evidence type="ECO:0000256" key="2">
    <source>
        <dbReference type="ARBA" id="ARBA00022737"/>
    </source>
</evidence>
<evidence type="ECO:0000313" key="12">
    <source>
        <dbReference type="Proteomes" id="UP000777784"/>
    </source>
</evidence>
<dbReference type="GO" id="GO:0022627">
    <property type="term" value="C:cytosolic small ribosomal subunit"/>
    <property type="evidence" value="ECO:0007669"/>
    <property type="project" value="TreeGrafter"/>
</dbReference>
<feature type="compositionally biased region" description="Basic residues" evidence="9">
    <location>
        <begin position="60"/>
        <end position="70"/>
    </location>
</feature>
<evidence type="ECO:0000256" key="3">
    <source>
        <dbReference type="ARBA" id="ARBA00022884"/>
    </source>
</evidence>
<evidence type="ECO:0000256" key="7">
    <source>
        <dbReference type="ARBA" id="ARBA00035293"/>
    </source>
</evidence>
<dbReference type="GO" id="GO:0003729">
    <property type="term" value="F:mRNA binding"/>
    <property type="evidence" value="ECO:0007669"/>
    <property type="project" value="TreeGrafter"/>
</dbReference>
<dbReference type="CDD" id="cd04465">
    <property type="entry name" value="S1_RPS1_repeat_ec2_hs2"/>
    <property type="match status" value="1"/>
</dbReference>
<organism evidence="11 12">
    <name type="scientific">Eiseniibacteriota bacterium</name>
    <dbReference type="NCBI Taxonomy" id="2212470"/>
    <lineage>
        <taxon>Bacteria</taxon>
        <taxon>Candidatus Eiseniibacteriota</taxon>
    </lineage>
</organism>
<proteinExistence type="inferred from homology"/>
<feature type="compositionally biased region" description="Basic and acidic residues" evidence="9">
    <location>
        <begin position="681"/>
        <end position="690"/>
    </location>
</feature>
<dbReference type="EMBL" id="JAHJDP010000048">
    <property type="protein sequence ID" value="MBU2691223.1"/>
    <property type="molecule type" value="Genomic_DNA"/>
</dbReference>
<dbReference type="InterPro" id="IPR012340">
    <property type="entry name" value="NA-bd_OB-fold"/>
</dbReference>
<feature type="domain" description="S1 motif" evidence="10">
    <location>
        <begin position="531"/>
        <end position="600"/>
    </location>
</feature>
<feature type="region of interest" description="Disordered" evidence="9">
    <location>
        <begin position="1"/>
        <end position="81"/>
    </location>
</feature>
<dbReference type="Gene3D" id="2.40.50.140">
    <property type="entry name" value="Nucleic acid-binding proteins"/>
    <property type="match status" value="6"/>
</dbReference>
<feature type="domain" description="S1 motif" evidence="10">
    <location>
        <begin position="104"/>
        <end position="167"/>
    </location>
</feature>
<evidence type="ECO:0000259" key="10">
    <source>
        <dbReference type="PROSITE" id="PS50126"/>
    </source>
</evidence>
<dbReference type="CDD" id="cd05687">
    <property type="entry name" value="S1_RPS1_repeat_ec1_hs1"/>
    <property type="match status" value="1"/>
</dbReference>
<keyword evidence="4 11" id="KW-0689">Ribosomal protein</keyword>